<dbReference type="EMBL" id="CP022983">
    <property type="protein sequence ID" value="ASV67553.1"/>
    <property type="molecule type" value="Genomic_DNA"/>
</dbReference>
<keyword evidence="6" id="KW-0449">Lipoprotein</keyword>
<dbReference type="PANTHER" id="PTHR42798:SF7">
    <property type="entry name" value="ALPHA-D-RIBOSE 1-METHYLPHOSPHONATE 5-TRIPHOSPHATE SYNTHASE SUBUNIT PHNL"/>
    <property type="match status" value="1"/>
</dbReference>
<dbReference type="InterPro" id="IPR017871">
    <property type="entry name" value="ABC_transporter-like_CS"/>
</dbReference>
<dbReference type="PROSITE" id="PS00211">
    <property type="entry name" value="ABC_TRANSPORTER_1"/>
    <property type="match status" value="1"/>
</dbReference>
<reference evidence="6 7" key="1">
    <citation type="submission" date="2017-08" db="EMBL/GenBank/DDBJ databases">
        <title>Complete Genome Sequence of Bacillus kochii Oregon-R-modENCODE STRAIN BDGP4, isolated from Drosophila melanogaster gut.</title>
        <authorList>
            <person name="Wan K.H."/>
            <person name="Yu C."/>
            <person name="Park S."/>
            <person name="Hammonds A.S."/>
            <person name="Booth B.W."/>
            <person name="Celniker S.E."/>
        </authorList>
    </citation>
    <scope>NUCLEOTIDE SEQUENCE [LARGE SCALE GENOMIC DNA]</scope>
    <source>
        <strain evidence="6 7">BDGP4</strain>
    </source>
</reference>
<dbReference type="PANTHER" id="PTHR42798">
    <property type="entry name" value="LIPOPROTEIN-RELEASING SYSTEM ATP-BINDING PROTEIN LOLD"/>
    <property type="match status" value="1"/>
</dbReference>
<dbReference type="AlphaFoldDB" id="A0A248TH84"/>
<dbReference type="SMART" id="SM00382">
    <property type="entry name" value="AAA"/>
    <property type="match status" value="1"/>
</dbReference>
<dbReference type="InterPro" id="IPR003439">
    <property type="entry name" value="ABC_transporter-like_ATP-bd"/>
</dbReference>
<feature type="domain" description="ABC transporter" evidence="5">
    <location>
        <begin position="10"/>
        <end position="241"/>
    </location>
</feature>
<sequence length="241" mass="26964">MNTEELALSILLKNITKTFGSIVKTNVLQDINIKISDNQFISVLGPSGSGKSTLLSLIGTIETPSSGTILINDIDTIELNLDEIADLRYENFGFVFQQYHLIDSLTALENVIIPTLTRKVEYEREKNAFELLELVGLKDQKDLYPFQLSGGQQQRVAIARALITKPKWILADEPTGNLDSKNGELIFNLLKKIQQEENCGIIMVTHDTTLAERTDQIIEMNDGRIQLVRRGKNGSLPITHI</sequence>
<evidence type="ECO:0000313" key="6">
    <source>
        <dbReference type="EMBL" id="ASV67553.1"/>
    </source>
</evidence>
<evidence type="ECO:0000256" key="1">
    <source>
        <dbReference type="ARBA" id="ARBA00005417"/>
    </source>
</evidence>
<dbReference type="SUPFAM" id="SSF52540">
    <property type="entry name" value="P-loop containing nucleoside triphosphate hydrolases"/>
    <property type="match status" value="1"/>
</dbReference>
<keyword evidence="2" id="KW-0813">Transport</keyword>
<dbReference type="PROSITE" id="PS50893">
    <property type="entry name" value="ABC_TRANSPORTER_2"/>
    <property type="match status" value="1"/>
</dbReference>
<keyword evidence="4 6" id="KW-0067">ATP-binding</keyword>
<comment type="similarity">
    <text evidence="1">Belongs to the ABC transporter superfamily.</text>
</comment>
<organism evidence="6 7">
    <name type="scientific">Cytobacillus kochii</name>
    <dbReference type="NCBI Taxonomy" id="859143"/>
    <lineage>
        <taxon>Bacteria</taxon>
        <taxon>Bacillati</taxon>
        <taxon>Bacillota</taxon>
        <taxon>Bacilli</taxon>
        <taxon>Bacillales</taxon>
        <taxon>Bacillaceae</taxon>
        <taxon>Cytobacillus</taxon>
    </lineage>
</organism>
<evidence type="ECO:0000256" key="2">
    <source>
        <dbReference type="ARBA" id="ARBA00022448"/>
    </source>
</evidence>
<keyword evidence="7" id="KW-1185">Reference proteome</keyword>
<dbReference type="GO" id="GO:0005524">
    <property type="term" value="F:ATP binding"/>
    <property type="evidence" value="ECO:0007669"/>
    <property type="project" value="UniProtKB-KW"/>
</dbReference>
<gene>
    <name evidence="6" type="ORF">CKF48_09590</name>
</gene>
<dbReference type="Gene3D" id="3.40.50.300">
    <property type="entry name" value="P-loop containing nucleotide triphosphate hydrolases"/>
    <property type="match status" value="1"/>
</dbReference>
<dbReference type="KEGG" id="bko:CKF48_09590"/>
<evidence type="ECO:0000256" key="4">
    <source>
        <dbReference type="ARBA" id="ARBA00022840"/>
    </source>
</evidence>
<dbReference type="InterPro" id="IPR017911">
    <property type="entry name" value="MacB-like_ATP-bd"/>
</dbReference>
<evidence type="ECO:0000259" key="5">
    <source>
        <dbReference type="PROSITE" id="PS50893"/>
    </source>
</evidence>
<dbReference type="Proteomes" id="UP000215137">
    <property type="component" value="Chromosome"/>
</dbReference>
<dbReference type="InterPro" id="IPR003593">
    <property type="entry name" value="AAA+_ATPase"/>
</dbReference>
<name>A0A248TH84_9BACI</name>
<dbReference type="CDD" id="cd03255">
    <property type="entry name" value="ABC_MJ0796_LolCDE_FtsE"/>
    <property type="match status" value="1"/>
</dbReference>
<accession>A0A248TH84</accession>
<keyword evidence="3" id="KW-0547">Nucleotide-binding</keyword>
<dbReference type="GO" id="GO:0016887">
    <property type="term" value="F:ATP hydrolysis activity"/>
    <property type="evidence" value="ECO:0007669"/>
    <property type="project" value="InterPro"/>
</dbReference>
<dbReference type="GO" id="GO:0022857">
    <property type="term" value="F:transmembrane transporter activity"/>
    <property type="evidence" value="ECO:0007669"/>
    <property type="project" value="UniProtKB-ARBA"/>
</dbReference>
<evidence type="ECO:0000313" key="7">
    <source>
        <dbReference type="Proteomes" id="UP000215137"/>
    </source>
</evidence>
<dbReference type="OrthoDB" id="9791546at2"/>
<dbReference type="InterPro" id="IPR027417">
    <property type="entry name" value="P-loop_NTPase"/>
</dbReference>
<evidence type="ECO:0000256" key="3">
    <source>
        <dbReference type="ARBA" id="ARBA00022741"/>
    </source>
</evidence>
<protein>
    <submittedName>
        <fullName evidence="6">Lipoprotein-releasing system ATP-binding protein LolD</fullName>
    </submittedName>
</protein>
<dbReference type="FunFam" id="3.40.50.300:FF:000032">
    <property type="entry name" value="Export ABC transporter ATP-binding protein"/>
    <property type="match status" value="1"/>
</dbReference>
<dbReference type="Pfam" id="PF00005">
    <property type="entry name" value="ABC_tran"/>
    <property type="match status" value="1"/>
</dbReference>
<dbReference type="GO" id="GO:0098796">
    <property type="term" value="C:membrane protein complex"/>
    <property type="evidence" value="ECO:0007669"/>
    <property type="project" value="UniProtKB-ARBA"/>
</dbReference>
<proteinExistence type="inferred from homology"/>